<evidence type="ECO:0000313" key="6">
    <source>
        <dbReference type="EMBL" id="ETO23682.1"/>
    </source>
</evidence>
<reference evidence="6 7" key="1">
    <citation type="journal article" date="2013" name="Curr. Biol.">
        <title>The Genome of the Foraminiferan Reticulomyxa filosa.</title>
        <authorList>
            <person name="Glockner G."/>
            <person name="Hulsmann N."/>
            <person name="Schleicher M."/>
            <person name="Noegel A.A."/>
            <person name="Eichinger L."/>
            <person name="Gallinger C."/>
            <person name="Pawlowski J."/>
            <person name="Sierra R."/>
            <person name="Euteneuer U."/>
            <person name="Pillet L."/>
            <person name="Moustafa A."/>
            <person name="Platzer M."/>
            <person name="Groth M."/>
            <person name="Szafranski K."/>
            <person name="Schliwa M."/>
        </authorList>
    </citation>
    <scope>NUCLEOTIDE SEQUENCE [LARGE SCALE GENOMIC DNA]</scope>
</reference>
<accession>X6NEA8</accession>
<proteinExistence type="inferred from homology"/>
<dbReference type="SUPFAM" id="SSF48371">
    <property type="entry name" value="ARM repeat"/>
    <property type="match status" value="1"/>
</dbReference>
<dbReference type="PANTHER" id="PTHR16023">
    <property type="entry name" value="TAX1 BINDING PROTEIN-RELATED"/>
    <property type="match status" value="1"/>
</dbReference>
<dbReference type="GO" id="GO:0070772">
    <property type="term" value="C:PAS complex"/>
    <property type="evidence" value="ECO:0007669"/>
    <property type="project" value="InterPro"/>
</dbReference>
<evidence type="ECO:0000259" key="5">
    <source>
        <dbReference type="Pfam" id="PF11916"/>
    </source>
</evidence>
<dbReference type="Gene3D" id="1.25.10.10">
    <property type="entry name" value="Leucine-rich Repeat Variant"/>
    <property type="match status" value="1"/>
</dbReference>
<feature type="domain" description="Vacuolar protein 14 C-terminal Fig4-binding" evidence="5">
    <location>
        <begin position="69"/>
        <end position="182"/>
    </location>
</feature>
<dbReference type="InterPro" id="IPR026825">
    <property type="entry name" value="Vac14"/>
</dbReference>
<evidence type="ECO:0000256" key="2">
    <source>
        <dbReference type="ARBA" id="ARBA00010225"/>
    </source>
</evidence>
<protein>
    <recommendedName>
        <fullName evidence="5">Vacuolar protein 14 C-terminal Fig4-binding domain-containing protein</fullName>
    </recommendedName>
</protein>
<dbReference type="AlphaFoldDB" id="X6NEA8"/>
<name>X6NEA8_RETFI</name>
<dbReference type="Pfam" id="PF11916">
    <property type="entry name" value="Vac14_Fig4_bd"/>
    <property type="match status" value="1"/>
</dbReference>
<keyword evidence="3" id="KW-0677">Repeat</keyword>
<evidence type="ECO:0000256" key="4">
    <source>
        <dbReference type="ARBA" id="ARBA00023136"/>
    </source>
</evidence>
<dbReference type="InterPro" id="IPR011989">
    <property type="entry name" value="ARM-like"/>
</dbReference>
<keyword evidence="4" id="KW-0472">Membrane</keyword>
<dbReference type="OrthoDB" id="5574975at2759"/>
<comment type="subcellular location">
    <subcellularLocation>
        <location evidence="1">Endomembrane system</location>
    </subcellularLocation>
</comment>
<dbReference type="Proteomes" id="UP000023152">
    <property type="component" value="Unassembled WGS sequence"/>
</dbReference>
<keyword evidence="7" id="KW-1185">Reference proteome</keyword>
<sequence>MFVELQLNLDTREIEENVGLFPVLLNLLCDSDDQVLQQTLSVLAQISANDRYFHVICVNLLIVFKQHTDLLASRGKLIVEKLCELLGSTKVYMALVDKLVSEKIIYDDLEFCSLIVQSLNLILLTTDSKTMDELRSNIKNCQSNSDYWKLFATLFHAWSYNPVASLSLCLLGNVYPLGMLVILK</sequence>
<gene>
    <name evidence="6" type="ORF">RFI_13497</name>
</gene>
<dbReference type="GO" id="GO:0006661">
    <property type="term" value="P:phosphatidylinositol biosynthetic process"/>
    <property type="evidence" value="ECO:0007669"/>
    <property type="project" value="InterPro"/>
</dbReference>
<comment type="caution">
    <text evidence="6">The sequence shown here is derived from an EMBL/GenBank/DDBJ whole genome shotgun (WGS) entry which is preliminary data.</text>
</comment>
<dbReference type="EMBL" id="ASPP01009767">
    <property type="protein sequence ID" value="ETO23682.1"/>
    <property type="molecule type" value="Genomic_DNA"/>
</dbReference>
<dbReference type="InterPro" id="IPR021841">
    <property type="entry name" value="VAC14_Fig4p-bd"/>
</dbReference>
<evidence type="ECO:0000256" key="1">
    <source>
        <dbReference type="ARBA" id="ARBA00004308"/>
    </source>
</evidence>
<evidence type="ECO:0000256" key="3">
    <source>
        <dbReference type="ARBA" id="ARBA00022737"/>
    </source>
</evidence>
<dbReference type="PANTHER" id="PTHR16023:SF0">
    <property type="entry name" value="PROTEIN VAC14 HOMOLOG"/>
    <property type="match status" value="1"/>
</dbReference>
<evidence type="ECO:0000313" key="7">
    <source>
        <dbReference type="Proteomes" id="UP000023152"/>
    </source>
</evidence>
<dbReference type="GO" id="GO:0010008">
    <property type="term" value="C:endosome membrane"/>
    <property type="evidence" value="ECO:0007669"/>
    <property type="project" value="TreeGrafter"/>
</dbReference>
<organism evidence="6 7">
    <name type="scientific">Reticulomyxa filosa</name>
    <dbReference type="NCBI Taxonomy" id="46433"/>
    <lineage>
        <taxon>Eukaryota</taxon>
        <taxon>Sar</taxon>
        <taxon>Rhizaria</taxon>
        <taxon>Retaria</taxon>
        <taxon>Foraminifera</taxon>
        <taxon>Monothalamids</taxon>
        <taxon>Reticulomyxidae</taxon>
        <taxon>Reticulomyxa</taxon>
    </lineage>
</organism>
<comment type="similarity">
    <text evidence="2">Belongs to the VAC14 family.</text>
</comment>
<dbReference type="InterPro" id="IPR016024">
    <property type="entry name" value="ARM-type_fold"/>
</dbReference>